<evidence type="ECO:0000313" key="3">
    <source>
        <dbReference type="WBParaSite" id="jg4326"/>
    </source>
</evidence>
<sequence>MAKKSNISLVEKQVYMQWLFHCLADSKDNTQCCVDKQIPKACLVYCNASVQPMPYDRLFAPKGVPCSRFGKEVMQCHNPNYIVKSTTF</sequence>
<dbReference type="WBParaSite" id="jg4326">
    <property type="protein sequence ID" value="jg4326"/>
    <property type="gene ID" value="jg4326"/>
</dbReference>
<accession>A0A915EC91</accession>
<dbReference type="AlphaFoldDB" id="A0A915EC91"/>
<proteinExistence type="predicted"/>
<keyword evidence="2" id="KW-1185">Reference proteome</keyword>
<dbReference type="InterPro" id="IPR002602">
    <property type="entry name" value="DB"/>
</dbReference>
<evidence type="ECO:0000313" key="2">
    <source>
        <dbReference type="Proteomes" id="UP000887574"/>
    </source>
</evidence>
<feature type="domain" description="Domain of unknown function DB" evidence="1">
    <location>
        <begin position="14"/>
        <end position="77"/>
    </location>
</feature>
<dbReference type="Pfam" id="PF01682">
    <property type="entry name" value="DB"/>
    <property type="match status" value="1"/>
</dbReference>
<protein>
    <recommendedName>
        <fullName evidence="1">Domain of unknown function DB domain-containing protein</fullName>
    </recommendedName>
</protein>
<reference evidence="3" key="1">
    <citation type="submission" date="2022-11" db="UniProtKB">
        <authorList>
            <consortium name="WormBaseParasite"/>
        </authorList>
    </citation>
    <scope>IDENTIFICATION</scope>
</reference>
<organism evidence="2 3">
    <name type="scientific">Ditylenchus dipsaci</name>
    <dbReference type="NCBI Taxonomy" id="166011"/>
    <lineage>
        <taxon>Eukaryota</taxon>
        <taxon>Metazoa</taxon>
        <taxon>Ecdysozoa</taxon>
        <taxon>Nematoda</taxon>
        <taxon>Chromadorea</taxon>
        <taxon>Rhabditida</taxon>
        <taxon>Tylenchina</taxon>
        <taxon>Tylenchomorpha</taxon>
        <taxon>Sphaerularioidea</taxon>
        <taxon>Anguinidae</taxon>
        <taxon>Anguininae</taxon>
        <taxon>Ditylenchus</taxon>
    </lineage>
</organism>
<evidence type="ECO:0000259" key="1">
    <source>
        <dbReference type="Pfam" id="PF01682"/>
    </source>
</evidence>
<dbReference type="Proteomes" id="UP000887574">
    <property type="component" value="Unplaced"/>
</dbReference>
<name>A0A915EC91_9BILA</name>